<proteinExistence type="predicted"/>
<sequence>MGGMKIVCLTADPGQTTLYGLVYGYSSIKQRSKWVSGDVMILIKSQANPSNISDIQWSPVSTFPTSTWLTPMITIRHPELACAVNSAGVFTALTYGQVDDSRHQVTNTWNGIRYNPSGQMEPEYNVTGGGVWSTVDVSSRYNMTETPSYERAVMFYVKEGEKEMLAYAFSTVIGPKYEYAIQLGYVNENTSPPTLEPSTLYKNDTLKATDTEVNLAYGNGNLYAYFPQPIPRVMSITLSTRASPAAKPTLKLFTAESTKNCQHDGFDAVHSGTWNTSYFLLCNHYPDNNNDMRYDPQLDIISSTLTDTKTTTLMRYSGTLDEVAPISFFQPIGGHLPGQEAFAVISLWTKIQGITLTGSSAGTRQNLRDVFIDGIYGDGSGDRNSSSIPDQEVNPPSFRAEWGAIIAAIVFVVLIAGLLVLRRVRERRKKRMDNLEPEFEDMSKTEQDIFDLNGIQLKDVKTERTDGPIGTRNVDEAESCNTTKAYTPCEVINPDLFHPINTSYLIHMVRVHITARHLALTSNDLFWLDSQGLSKPLARISLVETYDGGGFEDENWLRPTRTYNSSYQPCLFILLQQEHNV</sequence>
<dbReference type="OrthoDB" id="2444659at2759"/>
<evidence type="ECO:0000256" key="1">
    <source>
        <dbReference type="SAM" id="Phobius"/>
    </source>
</evidence>
<feature type="transmembrane region" description="Helical" evidence="1">
    <location>
        <begin position="402"/>
        <end position="421"/>
    </location>
</feature>
<evidence type="ECO:0000313" key="2">
    <source>
        <dbReference type="EMBL" id="OAQ23491.1"/>
    </source>
</evidence>
<name>A0A197JG64_9FUNG</name>
<organism evidence="2 3">
    <name type="scientific">Linnemannia elongata AG-77</name>
    <dbReference type="NCBI Taxonomy" id="1314771"/>
    <lineage>
        <taxon>Eukaryota</taxon>
        <taxon>Fungi</taxon>
        <taxon>Fungi incertae sedis</taxon>
        <taxon>Mucoromycota</taxon>
        <taxon>Mortierellomycotina</taxon>
        <taxon>Mortierellomycetes</taxon>
        <taxon>Mortierellales</taxon>
        <taxon>Mortierellaceae</taxon>
        <taxon>Linnemannia</taxon>
    </lineage>
</organism>
<dbReference type="Proteomes" id="UP000078512">
    <property type="component" value="Unassembled WGS sequence"/>
</dbReference>
<accession>A0A197JG64</accession>
<reference evidence="2 3" key="1">
    <citation type="submission" date="2016-05" db="EMBL/GenBank/DDBJ databases">
        <title>Genome sequencing reveals origins of a unique bacterial endosymbiosis in the earliest lineages of terrestrial Fungi.</title>
        <authorList>
            <consortium name="DOE Joint Genome Institute"/>
            <person name="Uehling J."/>
            <person name="Gryganskyi A."/>
            <person name="Hameed K."/>
            <person name="Tschaplinski T."/>
            <person name="Misztal P."/>
            <person name="Wu S."/>
            <person name="Desiro A."/>
            <person name="Vande Pol N."/>
            <person name="Du Z.-Y."/>
            <person name="Zienkiewicz A."/>
            <person name="Zienkiewicz K."/>
            <person name="Morin E."/>
            <person name="Tisserant E."/>
            <person name="Splivallo R."/>
            <person name="Hainaut M."/>
            <person name="Henrissat B."/>
            <person name="Ohm R."/>
            <person name="Kuo A."/>
            <person name="Yan J."/>
            <person name="Lipzen A."/>
            <person name="Nolan M."/>
            <person name="Labutti K."/>
            <person name="Barry K."/>
            <person name="Goldstein A."/>
            <person name="Labbe J."/>
            <person name="Schadt C."/>
            <person name="Tuskan G."/>
            <person name="Grigoriev I."/>
            <person name="Martin F."/>
            <person name="Vilgalys R."/>
            <person name="Bonito G."/>
        </authorList>
    </citation>
    <scope>NUCLEOTIDE SEQUENCE [LARGE SCALE GENOMIC DNA]</scope>
    <source>
        <strain evidence="2 3">AG-77</strain>
    </source>
</reference>
<keyword evidence="1" id="KW-1133">Transmembrane helix</keyword>
<gene>
    <name evidence="2" type="ORF">K457DRAFT_130532</name>
</gene>
<dbReference type="EMBL" id="KV442117">
    <property type="protein sequence ID" value="OAQ23491.1"/>
    <property type="molecule type" value="Genomic_DNA"/>
</dbReference>
<evidence type="ECO:0000313" key="3">
    <source>
        <dbReference type="Proteomes" id="UP000078512"/>
    </source>
</evidence>
<protein>
    <submittedName>
        <fullName evidence="2">Uncharacterized protein</fullName>
    </submittedName>
</protein>
<dbReference type="AlphaFoldDB" id="A0A197JG64"/>
<keyword evidence="1" id="KW-0472">Membrane</keyword>
<keyword evidence="3" id="KW-1185">Reference proteome</keyword>
<keyword evidence="1" id="KW-0812">Transmembrane</keyword>